<gene>
    <name evidence="1" type="ORF">DSLASN_35260</name>
</gene>
<protein>
    <submittedName>
        <fullName evidence="1">Uncharacterized protein</fullName>
    </submittedName>
</protein>
<dbReference type="EMBL" id="AP024488">
    <property type="protein sequence ID" value="BCS97894.1"/>
    <property type="molecule type" value="Genomic_DNA"/>
</dbReference>
<keyword evidence="2" id="KW-1185">Reference proteome</keyword>
<name>A0ABM7PL05_9BACT</name>
<accession>A0ABM7PL05</accession>
<dbReference type="Proteomes" id="UP001320148">
    <property type="component" value="Chromosome"/>
</dbReference>
<proteinExistence type="predicted"/>
<organism evidence="1 2">
    <name type="scientific">Desulfoluna limicola</name>
    <dbReference type="NCBI Taxonomy" id="2810562"/>
    <lineage>
        <taxon>Bacteria</taxon>
        <taxon>Pseudomonadati</taxon>
        <taxon>Thermodesulfobacteriota</taxon>
        <taxon>Desulfobacteria</taxon>
        <taxon>Desulfobacterales</taxon>
        <taxon>Desulfolunaceae</taxon>
        <taxon>Desulfoluna</taxon>
    </lineage>
</organism>
<sequence>MVGGELNEREISSYQKFYKGSVLKTLPNYVMRLSCWSRAKPEPKAVAI</sequence>
<reference evidence="1 2" key="1">
    <citation type="submission" date="2021-02" db="EMBL/GenBank/DDBJ databases">
        <title>Complete genome of Desulfoluna sp. strain ASN36.</title>
        <authorList>
            <person name="Takahashi A."/>
            <person name="Kojima H."/>
            <person name="Fukui M."/>
        </authorList>
    </citation>
    <scope>NUCLEOTIDE SEQUENCE [LARGE SCALE GENOMIC DNA]</scope>
    <source>
        <strain evidence="1 2">ASN36</strain>
    </source>
</reference>
<evidence type="ECO:0000313" key="1">
    <source>
        <dbReference type="EMBL" id="BCS97894.1"/>
    </source>
</evidence>
<evidence type="ECO:0000313" key="2">
    <source>
        <dbReference type="Proteomes" id="UP001320148"/>
    </source>
</evidence>